<evidence type="ECO:0000313" key="1">
    <source>
        <dbReference type="EMBL" id="KAJ1903977.1"/>
    </source>
</evidence>
<dbReference type="AlphaFoldDB" id="A0A9W7ZF64"/>
<accession>A0A9W7ZF64</accession>
<dbReference type="EMBL" id="JANBPT010002040">
    <property type="protein sequence ID" value="KAJ1903977.1"/>
    <property type="molecule type" value="Genomic_DNA"/>
</dbReference>
<comment type="caution">
    <text evidence="1">The sequence shown here is derived from an EMBL/GenBank/DDBJ whole genome shotgun (WGS) entry which is preliminary data.</text>
</comment>
<proteinExistence type="predicted"/>
<reference evidence="1" key="1">
    <citation type="submission" date="2022-07" db="EMBL/GenBank/DDBJ databases">
        <title>Phylogenomic reconstructions and comparative analyses of Kickxellomycotina fungi.</title>
        <authorList>
            <person name="Reynolds N.K."/>
            <person name="Stajich J.E."/>
            <person name="Barry K."/>
            <person name="Grigoriev I.V."/>
            <person name="Crous P."/>
            <person name="Smith M.E."/>
        </authorList>
    </citation>
    <scope>NUCLEOTIDE SEQUENCE</scope>
    <source>
        <strain evidence="1">RSA 861</strain>
    </source>
</reference>
<organism evidence="1 2">
    <name type="scientific">Tieghemiomyces parasiticus</name>
    <dbReference type="NCBI Taxonomy" id="78921"/>
    <lineage>
        <taxon>Eukaryota</taxon>
        <taxon>Fungi</taxon>
        <taxon>Fungi incertae sedis</taxon>
        <taxon>Zoopagomycota</taxon>
        <taxon>Kickxellomycotina</taxon>
        <taxon>Dimargaritomycetes</taxon>
        <taxon>Dimargaritales</taxon>
        <taxon>Dimargaritaceae</taxon>
        <taxon>Tieghemiomyces</taxon>
    </lineage>
</organism>
<gene>
    <name evidence="1" type="ORF">IWQ60_012510</name>
</gene>
<sequence>MHSTTGRAARFCAYEARQKEVLNFRSAINAAMPQDGSDTDQVVSLLMPKLTPIIRYAVYRWIVEAQLGSYSGITPLGNVYKELGMADWYRNSLAAPADTDVIFIPPGNIDAYIVATGKDVRSDDRLNYYRGGFQLLDEARPDLVAISDTMTVIPLEEAQQYTDVGDDSTLLLFALAHGYHRTLFDITRVLLDSGFQEKLRTTIVSGTVIPLSVLRLPDALNRYPANGYAVPDRSSLPTSEKLDFATNRVVQEYAAIVVATLAAQGRVDETLVYLKDLEELIRPMKEALRRNDDNHNDDKYDWVDHLAALPFITSAQCGQTAAMKAFGPKAAKHYRRMADYADYFDWKRATEALDHFDLYSGPDPNGRKLFKSRTAYKLFGKS</sequence>
<dbReference type="Proteomes" id="UP001150569">
    <property type="component" value="Unassembled WGS sequence"/>
</dbReference>
<name>A0A9W7ZF64_9FUNG</name>
<feature type="non-terminal residue" evidence="1">
    <location>
        <position position="1"/>
    </location>
</feature>
<protein>
    <submittedName>
        <fullName evidence="1">Uncharacterized protein</fullName>
    </submittedName>
</protein>
<keyword evidence="2" id="KW-1185">Reference proteome</keyword>
<evidence type="ECO:0000313" key="2">
    <source>
        <dbReference type="Proteomes" id="UP001150569"/>
    </source>
</evidence>